<reference evidence="2 3" key="1">
    <citation type="submission" date="2018-10" db="EMBL/GenBank/DDBJ databases">
        <title>Genome sequencing of Arthrobacter oryzae TNB02.</title>
        <authorList>
            <person name="Cho Y.-J."/>
            <person name="Cho A."/>
            <person name="Kim O.-S."/>
        </authorList>
    </citation>
    <scope>NUCLEOTIDE SEQUENCE [LARGE SCALE GENOMIC DNA]</scope>
    <source>
        <strain evidence="2 3">TNB02</strain>
    </source>
</reference>
<dbReference type="Proteomes" id="UP000273807">
    <property type="component" value="Unassembled WGS sequence"/>
</dbReference>
<evidence type="ECO:0000259" key="1">
    <source>
        <dbReference type="Pfam" id="PF00665"/>
    </source>
</evidence>
<dbReference type="EMBL" id="RBED01000089">
    <property type="protein sequence ID" value="RNL55963.1"/>
    <property type="molecule type" value="Genomic_DNA"/>
</dbReference>
<evidence type="ECO:0000313" key="3">
    <source>
        <dbReference type="Proteomes" id="UP000273807"/>
    </source>
</evidence>
<dbReference type="GO" id="GO:0005829">
    <property type="term" value="C:cytosol"/>
    <property type="evidence" value="ECO:0007669"/>
    <property type="project" value="TreeGrafter"/>
</dbReference>
<dbReference type="InterPro" id="IPR051917">
    <property type="entry name" value="Transposase-Integrase"/>
</dbReference>
<keyword evidence="3" id="KW-1185">Reference proteome</keyword>
<dbReference type="InterPro" id="IPR001584">
    <property type="entry name" value="Integrase_cat-core"/>
</dbReference>
<gene>
    <name evidence="2" type="ORF">D7003_09040</name>
</gene>
<dbReference type="PANTHER" id="PTHR10948:SF23">
    <property type="entry name" value="TRANSPOSASE INSI FOR INSERTION SEQUENCE ELEMENT IS30A-RELATED"/>
    <property type="match status" value="1"/>
</dbReference>
<dbReference type="Pfam" id="PF00665">
    <property type="entry name" value="rve"/>
    <property type="match status" value="1"/>
</dbReference>
<proteinExistence type="predicted"/>
<accession>A0A3N0C120</accession>
<dbReference type="GO" id="GO:0032196">
    <property type="term" value="P:transposition"/>
    <property type="evidence" value="ECO:0007669"/>
    <property type="project" value="TreeGrafter"/>
</dbReference>
<dbReference type="GO" id="GO:0015074">
    <property type="term" value="P:DNA integration"/>
    <property type="evidence" value="ECO:0007669"/>
    <property type="project" value="InterPro"/>
</dbReference>
<feature type="domain" description="Integrase catalytic" evidence="1">
    <location>
        <begin position="16"/>
        <end position="104"/>
    </location>
</feature>
<dbReference type="AlphaFoldDB" id="A0A3N0C120"/>
<name>A0A3N0C120_9MICC</name>
<evidence type="ECO:0000313" key="2">
    <source>
        <dbReference type="EMBL" id="RNL55963.1"/>
    </source>
</evidence>
<protein>
    <submittedName>
        <fullName evidence="2">IS30 family transposase</fullName>
    </submittedName>
</protein>
<organism evidence="2 3">
    <name type="scientific">Arthrobacter oryzae</name>
    <dbReference type="NCBI Taxonomy" id="409290"/>
    <lineage>
        <taxon>Bacteria</taxon>
        <taxon>Bacillati</taxon>
        <taxon>Actinomycetota</taxon>
        <taxon>Actinomycetes</taxon>
        <taxon>Micrococcales</taxon>
        <taxon>Micrococcaceae</taxon>
        <taxon>Arthrobacter</taxon>
    </lineage>
</organism>
<sequence>MICDRPEESGDRFIPGAWQWDLIVGTQNRSAIATLVERLIRYLLLVHRPGINRAEDVYDGLIAALHSLPPALRTSPTWDQGSEMGKHAEFTAITGVPVCFCAAGWFMSCSAGFRSASLKGTTAATLPLEVLKCAGSS</sequence>
<dbReference type="PANTHER" id="PTHR10948">
    <property type="entry name" value="TRANSPOSASE"/>
    <property type="match status" value="1"/>
</dbReference>
<dbReference type="GO" id="GO:0004803">
    <property type="term" value="F:transposase activity"/>
    <property type="evidence" value="ECO:0007669"/>
    <property type="project" value="TreeGrafter"/>
</dbReference>
<comment type="caution">
    <text evidence="2">The sequence shown here is derived from an EMBL/GenBank/DDBJ whole genome shotgun (WGS) entry which is preliminary data.</text>
</comment>